<sequence length="70" mass="7257">MNPAARGGAPIAEDQRDSVVGGVGDSAAAKLEECDSLVSRLLGAAEIPDHHQKEPNANQPEPEPGRGCRL</sequence>
<evidence type="ECO:0000313" key="2">
    <source>
        <dbReference type="EMBL" id="PGH14439.1"/>
    </source>
</evidence>
<dbReference type="AlphaFoldDB" id="A0A2B7XZU5"/>
<evidence type="ECO:0000256" key="1">
    <source>
        <dbReference type="SAM" id="MobiDB-lite"/>
    </source>
</evidence>
<dbReference type="EMBL" id="PDNB01000035">
    <property type="protein sequence ID" value="PGH14439.1"/>
    <property type="molecule type" value="Genomic_DNA"/>
</dbReference>
<proteinExistence type="predicted"/>
<name>A0A2B7XZU5_9EURO</name>
<gene>
    <name evidence="2" type="ORF">AJ79_03082</name>
</gene>
<feature type="region of interest" description="Disordered" evidence="1">
    <location>
        <begin position="43"/>
        <end position="70"/>
    </location>
</feature>
<comment type="caution">
    <text evidence="2">The sequence shown here is derived from an EMBL/GenBank/DDBJ whole genome shotgun (WGS) entry which is preliminary data.</text>
</comment>
<keyword evidence="3" id="KW-1185">Reference proteome</keyword>
<organism evidence="2 3">
    <name type="scientific">Helicocarpus griseus UAMH5409</name>
    <dbReference type="NCBI Taxonomy" id="1447875"/>
    <lineage>
        <taxon>Eukaryota</taxon>
        <taxon>Fungi</taxon>
        <taxon>Dikarya</taxon>
        <taxon>Ascomycota</taxon>
        <taxon>Pezizomycotina</taxon>
        <taxon>Eurotiomycetes</taxon>
        <taxon>Eurotiomycetidae</taxon>
        <taxon>Onygenales</taxon>
        <taxon>Ajellomycetaceae</taxon>
        <taxon>Helicocarpus</taxon>
    </lineage>
</organism>
<evidence type="ECO:0000313" key="3">
    <source>
        <dbReference type="Proteomes" id="UP000223968"/>
    </source>
</evidence>
<dbReference type="Proteomes" id="UP000223968">
    <property type="component" value="Unassembled WGS sequence"/>
</dbReference>
<accession>A0A2B7XZU5</accession>
<reference evidence="2 3" key="1">
    <citation type="submission" date="2017-10" db="EMBL/GenBank/DDBJ databases">
        <title>Comparative genomics in systemic dimorphic fungi from Ajellomycetaceae.</title>
        <authorList>
            <person name="Munoz J.F."/>
            <person name="Mcewen J.G."/>
            <person name="Clay O.K."/>
            <person name="Cuomo C.A."/>
        </authorList>
    </citation>
    <scope>NUCLEOTIDE SEQUENCE [LARGE SCALE GENOMIC DNA]</scope>
    <source>
        <strain evidence="2 3">UAMH5409</strain>
    </source>
</reference>
<protein>
    <submittedName>
        <fullName evidence="2">Uncharacterized protein</fullName>
    </submittedName>
</protein>